<comment type="subcellular location">
    <subcellularLocation>
        <location evidence="1">Cell membrane</location>
        <topology evidence="1">Multi-pass membrane protein</topology>
    </subcellularLocation>
</comment>
<feature type="transmembrane region" description="Helical" evidence="6">
    <location>
        <begin position="21"/>
        <end position="41"/>
    </location>
</feature>
<organism evidence="8 9">
    <name type="scientific">Salinigranum rubrum</name>
    <dbReference type="NCBI Taxonomy" id="755307"/>
    <lineage>
        <taxon>Archaea</taxon>
        <taxon>Methanobacteriati</taxon>
        <taxon>Methanobacteriota</taxon>
        <taxon>Stenosarchaea group</taxon>
        <taxon>Halobacteria</taxon>
        <taxon>Halobacteriales</taxon>
        <taxon>Haloferacaceae</taxon>
        <taxon>Salinigranum</taxon>
    </lineage>
</organism>
<feature type="transmembrane region" description="Helical" evidence="6">
    <location>
        <begin position="263"/>
        <end position="283"/>
    </location>
</feature>
<dbReference type="AlphaFoldDB" id="A0A2I8VLF4"/>
<dbReference type="Pfam" id="PF07690">
    <property type="entry name" value="MFS_1"/>
    <property type="match status" value="1"/>
</dbReference>
<dbReference type="GO" id="GO:0022857">
    <property type="term" value="F:transmembrane transporter activity"/>
    <property type="evidence" value="ECO:0007669"/>
    <property type="project" value="InterPro"/>
</dbReference>
<evidence type="ECO:0000256" key="3">
    <source>
        <dbReference type="ARBA" id="ARBA00022692"/>
    </source>
</evidence>
<evidence type="ECO:0000256" key="1">
    <source>
        <dbReference type="ARBA" id="ARBA00004651"/>
    </source>
</evidence>
<dbReference type="PROSITE" id="PS50850">
    <property type="entry name" value="MFS"/>
    <property type="match status" value="1"/>
</dbReference>
<protein>
    <submittedName>
        <fullName evidence="8">MFS transporter</fullName>
    </submittedName>
</protein>
<accession>A0A2I8VLF4</accession>
<dbReference type="InterPro" id="IPR036259">
    <property type="entry name" value="MFS_trans_sf"/>
</dbReference>
<evidence type="ECO:0000256" key="6">
    <source>
        <dbReference type="SAM" id="Phobius"/>
    </source>
</evidence>
<keyword evidence="5 6" id="KW-0472">Membrane</keyword>
<dbReference type="InterPro" id="IPR050189">
    <property type="entry name" value="MFS_Efflux_Transporters"/>
</dbReference>
<feature type="transmembrane region" description="Helical" evidence="6">
    <location>
        <begin position="348"/>
        <end position="367"/>
    </location>
</feature>
<dbReference type="SUPFAM" id="SSF103473">
    <property type="entry name" value="MFS general substrate transporter"/>
    <property type="match status" value="1"/>
</dbReference>
<feature type="transmembrane region" description="Helical" evidence="6">
    <location>
        <begin position="290"/>
        <end position="309"/>
    </location>
</feature>
<dbReference type="Proteomes" id="UP000236584">
    <property type="component" value="Chromosome"/>
</dbReference>
<dbReference type="Gene3D" id="1.20.1250.20">
    <property type="entry name" value="MFS general substrate transporter like domains"/>
    <property type="match status" value="2"/>
</dbReference>
<dbReference type="InterPro" id="IPR020846">
    <property type="entry name" value="MFS_dom"/>
</dbReference>
<feature type="domain" description="Major facilitator superfamily (MFS) profile" evidence="7">
    <location>
        <begin position="23"/>
        <end position="402"/>
    </location>
</feature>
<feature type="transmembrane region" description="Helical" evidence="6">
    <location>
        <begin position="88"/>
        <end position="107"/>
    </location>
</feature>
<dbReference type="PANTHER" id="PTHR43124">
    <property type="entry name" value="PURINE EFFLUX PUMP PBUE"/>
    <property type="match status" value="1"/>
</dbReference>
<dbReference type="KEGG" id="srub:C2R22_14610"/>
<evidence type="ECO:0000313" key="9">
    <source>
        <dbReference type="Proteomes" id="UP000236584"/>
    </source>
</evidence>
<feature type="transmembrane region" description="Helical" evidence="6">
    <location>
        <begin position="144"/>
        <end position="166"/>
    </location>
</feature>
<keyword evidence="4 6" id="KW-1133">Transmembrane helix</keyword>
<feature type="transmembrane region" description="Helical" evidence="6">
    <location>
        <begin position="228"/>
        <end position="251"/>
    </location>
</feature>
<dbReference type="OrthoDB" id="29061at2157"/>
<feature type="transmembrane region" description="Helical" evidence="6">
    <location>
        <begin position="113"/>
        <end position="132"/>
    </location>
</feature>
<evidence type="ECO:0000313" key="8">
    <source>
        <dbReference type="EMBL" id="AUV82724.1"/>
    </source>
</evidence>
<name>A0A2I8VLF4_9EURY</name>
<keyword evidence="9" id="KW-1185">Reference proteome</keyword>
<dbReference type="PANTHER" id="PTHR43124:SF3">
    <property type="entry name" value="CHLORAMPHENICOL EFFLUX PUMP RV0191"/>
    <property type="match status" value="1"/>
</dbReference>
<dbReference type="RefSeq" id="WP_103426413.1">
    <property type="nucleotide sequence ID" value="NZ_CP026309.1"/>
</dbReference>
<dbReference type="GeneID" id="35593348"/>
<evidence type="ECO:0000256" key="5">
    <source>
        <dbReference type="ARBA" id="ARBA00023136"/>
    </source>
</evidence>
<gene>
    <name evidence="8" type="ORF">C2R22_14610</name>
</gene>
<feature type="transmembrane region" description="Helical" evidence="6">
    <location>
        <begin position="379"/>
        <end position="397"/>
    </location>
</feature>
<keyword evidence="2" id="KW-1003">Cell membrane</keyword>
<feature type="transmembrane region" description="Helical" evidence="6">
    <location>
        <begin position="315"/>
        <end position="336"/>
    </location>
</feature>
<sequence>MASVTTRARVAIGRLRADGRLSILAAVALGWLFVVGGRFLLPAVLPQVKTTFAVGNAGAGLAVSVVWGGYALMQAPGGVLIDRVGERLLLAGSLAITGIAVLVVAAAPTYPVFLVGCGLFGLTTGLYGPARGTTISRSFPKNDGAAIGATLAAGSVGSAVLPFLAGSLVGSVGWRLLLGVLVVPFVAVAVFAWRAVPVREVFEESTATGSQLLANVVAAVRTPAVARAVAAVTLLLFAFQGLTAFLPTYLVEVKGFDQATATGLFALLFLAGAGSQLLAGTVADRIGERWVLTVTAAVAVVSAAAVPFIDGVLVAVVVVSAVGTRLAMAPVSNAYVIDILPPGVQGSAWGVLRTAFFLVSAGGSTFVGAFADRGLFDEAFFVLAGLAGVAALLYVRLPSRAAAKRTRGDVTR</sequence>
<evidence type="ECO:0000259" key="7">
    <source>
        <dbReference type="PROSITE" id="PS50850"/>
    </source>
</evidence>
<proteinExistence type="predicted"/>
<feature type="transmembrane region" description="Helical" evidence="6">
    <location>
        <begin position="172"/>
        <end position="193"/>
    </location>
</feature>
<evidence type="ECO:0000256" key="2">
    <source>
        <dbReference type="ARBA" id="ARBA00022475"/>
    </source>
</evidence>
<evidence type="ECO:0000256" key="4">
    <source>
        <dbReference type="ARBA" id="ARBA00022989"/>
    </source>
</evidence>
<feature type="transmembrane region" description="Helical" evidence="6">
    <location>
        <begin position="61"/>
        <end position="81"/>
    </location>
</feature>
<dbReference type="InterPro" id="IPR011701">
    <property type="entry name" value="MFS"/>
</dbReference>
<keyword evidence="3 6" id="KW-0812">Transmembrane</keyword>
<dbReference type="GO" id="GO:0005886">
    <property type="term" value="C:plasma membrane"/>
    <property type="evidence" value="ECO:0007669"/>
    <property type="project" value="UniProtKB-SubCell"/>
</dbReference>
<dbReference type="EMBL" id="CP026309">
    <property type="protein sequence ID" value="AUV82724.1"/>
    <property type="molecule type" value="Genomic_DNA"/>
</dbReference>
<reference evidence="8 9" key="1">
    <citation type="submission" date="2018-01" db="EMBL/GenBank/DDBJ databases">
        <title>Complete genome sequence of Salinigranum rubrum GX10T, an extremely halophilic archaeon isolated from a marine solar saltern.</title>
        <authorList>
            <person name="Han S."/>
        </authorList>
    </citation>
    <scope>NUCLEOTIDE SEQUENCE [LARGE SCALE GENOMIC DNA]</scope>
    <source>
        <strain evidence="8 9">GX10</strain>
    </source>
</reference>